<dbReference type="RefSeq" id="WP_344444756.1">
    <property type="nucleotide sequence ID" value="NZ_BAAALF010000128.1"/>
</dbReference>
<dbReference type="Pfam" id="PF00293">
    <property type="entry name" value="NUDIX"/>
    <property type="match status" value="1"/>
</dbReference>
<sequence>MPHLPLSEYLRTLPHGILFAAVHFTDAEERPLLLKSVYDPDVWQFAGGNLDAGDDPWACARREVEEETGLLLPEHPVPPLLALLFVASAGEWPFKVGVVFDGGVLDADQLAALRLDRAEHTEFAIHPLTHWRTELRPHRLALVEAVAQARRTGRAAYLHLPHPTPATVPEPDEA</sequence>
<name>A0ABN1WSH7_9ACTN</name>
<keyword evidence="3" id="KW-1185">Reference proteome</keyword>
<dbReference type="InterPro" id="IPR015797">
    <property type="entry name" value="NUDIX_hydrolase-like_dom_sf"/>
</dbReference>
<organism evidence="2 3">
    <name type="scientific">Kitasatospora nipponensis</name>
    <dbReference type="NCBI Taxonomy" id="258049"/>
    <lineage>
        <taxon>Bacteria</taxon>
        <taxon>Bacillati</taxon>
        <taxon>Actinomycetota</taxon>
        <taxon>Actinomycetes</taxon>
        <taxon>Kitasatosporales</taxon>
        <taxon>Streptomycetaceae</taxon>
        <taxon>Kitasatospora</taxon>
    </lineage>
</organism>
<gene>
    <name evidence="2" type="ORF">GCM10009665_55550</name>
</gene>
<dbReference type="InterPro" id="IPR000086">
    <property type="entry name" value="NUDIX_hydrolase_dom"/>
</dbReference>
<proteinExistence type="predicted"/>
<evidence type="ECO:0000313" key="2">
    <source>
        <dbReference type="EMBL" id="GAA1258211.1"/>
    </source>
</evidence>
<evidence type="ECO:0000259" key="1">
    <source>
        <dbReference type="PROSITE" id="PS51462"/>
    </source>
</evidence>
<dbReference type="PROSITE" id="PS51462">
    <property type="entry name" value="NUDIX"/>
    <property type="match status" value="1"/>
</dbReference>
<accession>A0ABN1WSH7</accession>
<feature type="domain" description="Nudix hydrolase" evidence="1">
    <location>
        <begin position="14"/>
        <end position="148"/>
    </location>
</feature>
<comment type="caution">
    <text evidence="2">The sequence shown here is derived from an EMBL/GenBank/DDBJ whole genome shotgun (WGS) entry which is preliminary data.</text>
</comment>
<dbReference type="EMBL" id="BAAALF010000128">
    <property type="protein sequence ID" value="GAA1258211.1"/>
    <property type="molecule type" value="Genomic_DNA"/>
</dbReference>
<dbReference type="Gene3D" id="3.90.79.10">
    <property type="entry name" value="Nucleoside Triphosphate Pyrophosphohydrolase"/>
    <property type="match status" value="1"/>
</dbReference>
<evidence type="ECO:0000313" key="3">
    <source>
        <dbReference type="Proteomes" id="UP001500037"/>
    </source>
</evidence>
<reference evidence="2 3" key="1">
    <citation type="journal article" date="2019" name="Int. J. Syst. Evol. Microbiol.">
        <title>The Global Catalogue of Microorganisms (GCM) 10K type strain sequencing project: providing services to taxonomists for standard genome sequencing and annotation.</title>
        <authorList>
            <consortium name="The Broad Institute Genomics Platform"/>
            <consortium name="The Broad Institute Genome Sequencing Center for Infectious Disease"/>
            <person name="Wu L."/>
            <person name="Ma J."/>
        </authorList>
    </citation>
    <scope>NUCLEOTIDE SEQUENCE [LARGE SCALE GENOMIC DNA]</scope>
    <source>
        <strain evidence="2 3">JCM 13004</strain>
    </source>
</reference>
<dbReference type="SUPFAM" id="SSF55811">
    <property type="entry name" value="Nudix"/>
    <property type="match status" value="1"/>
</dbReference>
<protein>
    <recommendedName>
        <fullName evidence="1">Nudix hydrolase domain-containing protein</fullName>
    </recommendedName>
</protein>
<dbReference type="Proteomes" id="UP001500037">
    <property type="component" value="Unassembled WGS sequence"/>
</dbReference>